<accession>A0A3E3IY00</accession>
<dbReference type="Pfam" id="PF03551">
    <property type="entry name" value="PadR"/>
    <property type="match status" value="1"/>
</dbReference>
<keyword evidence="4" id="KW-1185">Reference proteome</keyword>
<dbReference type="SUPFAM" id="SSF46785">
    <property type="entry name" value="Winged helix' DNA-binding domain"/>
    <property type="match status" value="1"/>
</dbReference>
<dbReference type="EMBL" id="QVLU01000008">
    <property type="protein sequence ID" value="RGE71903.1"/>
    <property type="molecule type" value="Genomic_DNA"/>
</dbReference>
<dbReference type="InterPro" id="IPR052509">
    <property type="entry name" value="Metal_resp_DNA-bind_regulator"/>
</dbReference>
<dbReference type="OrthoDB" id="9808017at2"/>
<sequence>MIYPLSTPQLEYLILSVLCKRDSYGYEISQQLKTVTNTKDSTLYPILKRLQGNGLVVTYDQQYQGRNRRYYQITPEGRGVCQYLENEWRLYVNAIYEIAHGGEKQ</sequence>
<dbReference type="PANTHER" id="PTHR33169">
    <property type="entry name" value="PADR-FAMILY TRANSCRIPTIONAL REGULATOR"/>
    <property type="match status" value="1"/>
</dbReference>
<dbReference type="RefSeq" id="WP_021638261.1">
    <property type="nucleotide sequence ID" value="NZ_CALBAU010000267.1"/>
</dbReference>
<dbReference type="AlphaFoldDB" id="A0A3E3IY00"/>
<evidence type="ECO:0000259" key="1">
    <source>
        <dbReference type="Pfam" id="PF03551"/>
    </source>
</evidence>
<organism evidence="3 5">
    <name type="scientific">Eisenbergiella massiliensis</name>
    <dbReference type="NCBI Taxonomy" id="1720294"/>
    <lineage>
        <taxon>Bacteria</taxon>
        <taxon>Bacillati</taxon>
        <taxon>Bacillota</taxon>
        <taxon>Clostridia</taxon>
        <taxon>Lachnospirales</taxon>
        <taxon>Lachnospiraceae</taxon>
        <taxon>Eisenbergiella</taxon>
    </lineage>
</organism>
<proteinExistence type="predicted"/>
<dbReference type="PANTHER" id="PTHR33169:SF14">
    <property type="entry name" value="TRANSCRIPTIONAL REGULATOR RV3488"/>
    <property type="match status" value="1"/>
</dbReference>
<dbReference type="InterPro" id="IPR036390">
    <property type="entry name" value="WH_DNA-bd_sf"/>
</dbReference>
<evidence type="ECO:0000313" key="4">
    <source>
        <dbReference type="Proteomes" id="UP000260812"/>
    </source>
</evidence>
<dbReference type="InterPro" id="IPR005149">
    <property type="entry name" value="Tscrpt_reg_PadR_N"/>
</dbReference>
<dbReference type="InterPro" id="IPR036388">
    <property type="entry name" value="WH-like_DNA-bd_sf"/>
</dbReference>
<evidence type="ECO:0000313" key="2">
    <source>
        <dbReference type="EMBL" id="RGE63543.1"/>
    </source>
</evidence>
<reference evidence="3 5" key="1">
    <citation type="submission" date="2018-08" db="EMBL/GenBank/DDBJ databases">
        <title>A genome reference for cultivated species of the human gut microbiota.</title>
        <authorList>
            <person name="Zou Y."/>
            <person name="Xue W."/>
            <person name="Luo G."/>
        </authorList>
    </citation>
    <scope>NUCLEOTIDE SEQUENCE [LARGE SCALE GENOMIC DNA]</scope>
    <source>
        <strain evidence="3 5">AF26-4BH</strain>
        <strain evidence="2">TF05-5AC</strain>
    </source>
</reference>
<dbReference type="Proteomes" id="UP000260812">
    <property type="component" value="Unassembled WGS sequence"/>
</dbReference>
<evidence type="ECO:0000313" key="3">
    <source>
        <dbReference type="EMBL" id="RGE71903.1"/>
    </source>
</evidence>
<gene>
    <name evidence="3" type="ORF">DWY69_10525</name>
    <name evidence="2" type="ORF">DXC51_06215</name>
</gene>
<dbReference type="GeneID" id="97986483"/>
<dbReference type="Gene3D" id="1.10.10.10">
    <property type="entry name" value="Winged helix-like DNA-binding domain superfamily/Winged helix DNA-binding domain"/>
    <property type="match status" value="1"/>
</dbReference>
<name>A0A3E3IY00_9FIRM</name>
<dbReference type="EMBL" id="QVLV01000003">
    <property type="protein sequence ID" value="RGE63543.1"/>
    <property type="molecule type" value="Genomic_DNA"/>
</dbReference>
<dbReference type="Proteomes" id="UP000261166">
    <property type="component" value="Unassembled WGS sequence"/>
</dbReference>
<feature type="domain" description="Transcription regulator PadR N-terminal" evidence="1">
    <location>
        <begin position="14"/>
        <end position="79"/>
    </location>
</feature>
<comment type="caution">
    <text evidence="3">The sequence shown here is derived from an EMBL/GenBank/DDBJ whole genome shotgun (WGS) entry which is preliminary data.</text>
</comment>
<protein>
    <submittedName>
        <fullName evidence="3">PadR family transcriptional regulator</fullName>
    </submittedName>
</protein>
<evidence type="ECO:0000313" key="5">
    <source>
        <dbReference type="Proteomes" id="UP000261166"/>
    </source>
</evidence>